<dbReference type="Proteomes" id="UP000050272">
    <property type="component" value="Unassembled WGS sequence"/>
</dbReference>
<keyword evidence="4" id="KW-1185">Reference proteome</keyword>
<evidence type="ECO:0008006" key="6">
    <source>
        <dbReference type="Google" id="ProtNLM"/>
    </source>
</evidence>
<gene>
    <name evidence="2" type="ORF">AKG37_01895</name>
    <name evidence="3" type="ORF">KCQ59_01945</name>
</gene>
<name>A0ABD4QFJ4_9BACI</name>
<keyword evidence="1" id="KW-1133">Transmembrane helix</keyword>
<feature type="transmembrane region" description="Helical" evidence="1">
    <location>
        <begin position="6"/>
        <end position="26"/>
    </location>
</feature>
<evidence type="ECO:0000313" key="4">
    <source>
        <dbReference type="Proteomes" id="UP000050272"/>
    </source>
</evidence>
<sequence length="127" mass="14763">MKREEGFIYPHVLAAILFFLLILGSITMGFQKELKSAELTISFYQKQQLFRVGVSEAVSTVKRICEKQKIHIDTEEGRVTLKRMNCDQKKQHVFVLVSVKTKDGLSDERELMLDWRTGEIMKWANPD</sequence>
<evidence type="ECO:0000256" key="1">
    <source>
        <dbReference type="SAM" id="Phobius"/>
    </source>
</evidence>
<comment type="caution">
    <text evidence="3">The sequence shown here is derived from an EMBL/GenBank/DDBJ whole genome shotgun (WGS) entry which is preliminary data.</text>
</comment>
<dbReference type="EMBL" id="LGYN01000001">
    <property type="protein sequence ID" value="KPN15599.1"/>
    <property type="molecule type" value="Genomic_DNA"/>
</dbReference>
<proteinExistence type="predicted"/>
<dbReference type="Proteomes" id="UP000676804">
    <property type="component" value="Unassembled WGS sequence"/>
</dbReference>
<reference evidence="3 5" key="2">
    <citation type="submission" date="2021-04" db="EMBL/GenBank/DDBJ databases">
        <title>Isolation of newly marine bacteria for enzymatic activity.</title>
        <authorList>
            <person name="Hadi W.A.M."/>
            <person name="Nair A.J.J."/>
            <person name="Edwin B.T."/>
        </authorList>
    </citation>
    <scope>NUCLEOTIDE SEQUENCE [LARGE SCALE GENOMIC DNA]</scope>
    <source>
        <strain evidence="3 5">B28A</strain>
    </source>
</reference>
<keyword evidence="1" id="KW-0472">Membrane</keyword>
<reference evidence="2 4" key="1">
    <citation type="submission" date="2015-07" db="EMBL/GenBank/DDBJ databases">
        <title>Bacillus zhangzhouensis sp. nov. and Bacillus nanhaiticus sp. nov.</title>
        <authorList>
            <person name="Liu Y."/>
            <person name="Lai Q."/>
            <person name="Shao Z."/>
        </authorList>
    </citation>
    <scope>NUCLEOTIDE SEQUENCE [LARGE SCALE GENOMIC DNA]</scope>
    <source>
        <strain evidence="2 4">NH7I_1</strain>
    </source>
</reference>
<accession>A0ABD4QFJ4</accession>
<dbReference type="AlphaFoldDB" id="A0ABD4QFJ4"/>
<organism evidence="3 5">
    <name type="scientific">Bacillus australimaris</name>
    <dbReference type="NCBI Taxonomy" id="1326968"/>
    <lineage>
        <taxon>Bacteria</taxon>
        <taxon>Bacillati</taxon>
        <taxon>Bacillota</taxon>
        <taxon>Bacilli</taxon>
        <taxon>Bacillales</taxon>
        <taxon>Bacillaceae</taxon>
        <taxon>Bacillus</taxon>
    </lineage>
</organism>
<dbReference type="RefSeq" id="WP_060697332.1">
    <property type="nucleotide sequence ID" value="NZ_JAGQFH010000001.1"/>
</dbReference>
<evidence type="ECO:0000313" key="5">
    <source>
        <dbReference type="Proteomes" id="UP000676804"/>
    </source>
</evidence>
<protein>
    <recommendedName>
        <fullName evidence="6">Competence protein ComG</fullName>
    </recommendedName>
</protein>
<evidence type="ECO:0000313" key="3">
    <source>
        <dbReference type="EMBL" id="MBR8688545.1"/>
    </source>
</evidence>
<dbReference type="EMBL" id="JAGQFH010000001">
    <property type="protein sequence ID" value="MBR8688545.1"/>
    <property type="molecule type" value="Genomic_DNA"/>
</dbReference>
<keyword evidence="1" id="KW-0812">Transmembrane</keyword>
<evidence type="ECO:0000313" key="2">
    <source>
        <dbReference type="EMBL" id="KPN15599.1"/>
    </source>
</evidence>